<keyword evidence="4" id="KW-0694">RNA-binding</keyword>
<reference evidence="8" key="1">
    <citation type="submission" date="2017-02" db="EMBL/GenBank/DDBJ databases">
        <authorList>
            <person name="Regsiter A."/>
            <person name="William W."/>
        </authorList>
    </citation>
    <scope>NUCLEOTIDE SEQUENCE</scope>
    <source>
        <strain evidence="8">Bib</strain>
    </source>
</reference>
<dbReference type="InterPro" id="IPR021131">
    <property type="entry name" value="Ribosomal_uL15/eL18"/>
</dbReference>
<protein>
    <recommendedName>
        <fullName evidence="4">Large ribosomal subunit protein uL15</fullName>
    </recommendedName>
</protein>
<keyword evidence="3 4" id="KW-0687">Ribonucleoprotein</keyword>
<dbReference type="SUPFAM" id="SSF52080">
    <property type="entry name" value="Ribosomal proteins L15p and L18e"/>
    <property type="match status" value="1"/>
</dbReference>
<evidence type="ECO:0000259" key="7">
    <source>
        <dbReference type="Pfam" id="PF00828"/>
    </source>
</evidence>
<keyword evidence="4" id="KW-0699">rRNA-binding</keyword>
<proteinExistence type="inferred from homology"/>
<dbReference type="EMBL" id="FWDM01000025">
    <property type="protein sequence ID" value="SLM14268.1"/>
    <property type="molecule type" value="Genomic_DNA"/>
</dbReference>
<dbReference type="InterPro" id="IPR030878">
    <property type="entry name" value="Ribosomal_uL15"/>
</dbReference>
<dbReference type="AlphaFoldDB" id="A0A3P3XK05"/>
<evidence type="ECO:0000256" key="6">
    <source>
        <dbReference type="SAM" id="MobiDB-lite"/>
    </source>
</evidence>
<feature type="compositionally biased region" description="Gly residues" evidence="6">
    <location>
        <begin position="21"/>
        <end position="35"/>
    </location>
</feature>
<evidence type="ECO:0000313" key="8">
    <source>
        <dbReference type="EMBL" id="SLM14268.1"/>
    </source>
</evidence>
<accession>A0A3P3XK05</accession>
<name>A0A3P3XK05_9SPIR</name>
<dbReference type="HAMAP" id="MF_01341">
    <property type="entry name" value="Ribosomal_uL15"/>
    <property type="match status" value="1"/>
</dbReference>
<dbReference type="NCBIfam" id="TIGR01071">
    <property type="entry name" value="rplO_bact"/>
    <property type="match status" value="1"/>
</dbReference>
<sequence length="157" mass="16718">MTDFNLHAPEGAKKRKHIVGRGDGSGWGGTAGRGNKGQQSRSGGKTYPGFEGGQMPLYRRLPHRGFSNYPFRKEYQIVNIRDLEGKFQAGDTVDTVSLFMKGLVRKPELPVKLLGEGQIEIALTISVDAVSSSAKTKIEAAGGKVEVPAATGSSADA</sequence>
<dbReference type="PANTHER" id="PTHR12934:SF11">
    <property type="entry name" value="LARGE RIBOSOMAL SUBUNIT PROTEIN UL15M"/>
    <property type="match status" value="1"/>
</dbReference>
<dbReference type="InterPro" id="IPR005749">
    <property type="entry name" value="Ribosomal_uL15_bac-type"/>
</dbReference>
<feature type="domain" description="Large ribosomal subunit protein uL15/eL18" evidence="7">
    <location>
        <begin position="77"/>
        <end position="146"/>
    </location>
</feature>
<evidence type="ECO:0000256" key="5">
    <source>
        <dbReference type="RuleBase" id="RU003888"/>
    </source>
</evidence>
<evidence type="ECO:0000256" key="2">
    <source>
        <dbReference type="ARBA" id="ARBA00022980"/>
    </source>
</evidence>
<dbReference type="PROSITE" id="PS00475">
    <property type="entry name" value="RIBOSOMAL_L15"/>
    <property type="match status" value="1"/>
</dbReference>
<dbReference type="GO" id="GO:0003735">
    <property type="term" value="F:structural constituent of ribosome"/>
    <property type="evidence" value="ECO:0007669"/>
    <property type="project" value="InterPro"/>
</dbReference>
<feature type="region of interest" description="Disordered" evidence="6">
    <location>
        <begin position="1"/>
        <end position="55"/>
    </location>
</feature>
<evidence type="ECO:0000256" key="3">
    <source>
        <dbReference type="ARBA" id="ARBA00023274"/>
    </source>
</evidence>
<dbReference type="Gene3D" id="3.100.10.10">
    <property type="match status" value="1"/>
</dbReference>
<dbReference type="GO" id="GO:0006412">
    <property type="term" value="P:translation"/>
    <property type="evidence" value="ECO:0007669"/>
    <property type="project" value="UniProtKB-UniRule"/>
</dbReference>
<evidence type="ECO:0000256" key="4">
    <source>
        <dbReference type="HAMAP-Rule" id="MF_01341"/>
    </source>
</evidence>
<dbReference type="GO" id="GO:0022625">
    <property type="term" value="C:cytosolic large ribosomal subunit"/>
    <property type="evidence" value="ECO:0007669"/>
    <property type="project" value="TreeGrafter"/>
</dbReference>
<dbReference type="InterPro" id="IPR036227">
    <property type="entry name" value="Ribosomal_uL15/eL18_sf"/>
</dbReference>
<evidence type="ECO:0000256" key="1">
    <source>
        <dbReference type="ARBA" id="ARBA00007320"/>
    </source>
</evidence>
<dbReference type="GO" id="GO:0019843">
    <property type="term" value="F:rRNA binding"/>
    <property type="evidence" value="ECO:0007669"/>
    <property type="project" value="UniProtKB-UniRule"/>
</dbReference>
<organism evidence="8">
    <name type="scientific">uncultured spirochete</name>
    <dbReference type="NCBI Taxonomy" id="156406"/>
    <lineage>
        <taxon>Bacteria</taxon>
        <taxon>Pseudomonadati</taxon>
        <taxon>Spirochaetota</taxon>
        <taxon>Spirochaetia</taxon>
        <taxon>Spirochaetales</taxon>
        <taxon>environmental samples</taxon>
    </lineage>
</organism>
<comment type="subunit">
    <text evidence="4">Part of the 50S ribosomal subunit.</text>
</comment>
<dbReference type="InterPro" id="IPR001196">
    <property type="entry name" value="Ribosomal_uL15_CS"/>
</dbReference>
<comment type="similarity">
    <text evidence="1 4 5">Belongs to the universal ribosomal protein uL15 family.</text>
</comment>
<dbReference type="PANTHER" id="PTHR12934">
    <property type="entry name" value="50S RIBOSOMAL PROTEIN L15"/>
    <property type="match status" value="1"/>
</dbReference>
<gene>
    <name evidence="4 8" type="primary">rplO</name>
    <name evidence="8" type="ORF">SPIROBIBN47_310077</name>
</gene>
<dbReference type="Pfam" id="PF00828">
    <property type="entry name" value="Ribosomal_L27A"/>
    <property type="match status" value="1"/>
</dbReference>
<comment type="function">
    <text evidence="4">Binds to the 23S rRNA.</text>
</comment>
<keyword evidence="2 4" id="KW-0689">Ribosomal protein</keyword>